<sequence>MVSPVRSTLTFPTATSHPSFTCLQWSSDGQLFFATKSVLYILTPEYGITYDNAAVMKSISSDKNGSEQPAVGWFRTAVQFDEGEPCKWSEYSQDWSTVSLGSIDQNLWSVAISPSNLSSTSGCIVATLSSNLDLRLWSAARNSLKGEWKKVYDVTPYLLDKFQALSDDSQIIWTLHSQVTSICWTRANFGVTPTPTCSGSLLAVGNRAGSVILLRFVRDTLHFVQDITLDDHWITNLVFSESNLSEPGTASGILAYGTSSGALGTIEITQRLVEGAGSSLFGPDYNVETSVQRYGLAVQPDEAGIAAMQWIELATRPAVLVVSKPGRLLLWSSPGDGSSWSGLITLRLQTQKIHRSSSALHPVAGLNYVVDKDILIVTLADGSFHVVQNFSSFPSWSEDVITSLQLSKVARSVFVEIQDGNVDSVDMNRITGATSFDGAFNLVWTQEAMRPPDFSYKHEAKHSSTLVVAKLFEDEESSNELLLENLAHLLESVRASSGRCPLDLLRPFLFRFSNGLRLDELHSGILQILRVSPADHTLTIIIPTCTEPLSDKVRRRFKESLTRHLFGYDTFLSLRMALALADFTWRHSDMEERRMECGLIAQDLLNAISHRTLRTIIRHLGAVVTLLQPTDIHFVLRTVIQSLLPGSPPNLSEEAEILSKEVRGRIPIQESGSPENDEHCPACSVVVPLQDVTRAVCSNGHHWTRCSVTTFILSTPYVRTCIGCSRKAFLPLSARTSPEQPNWLPPLARGWVVEELLEAVQRCLFCGNTFVRIL</sequence>
<evidence type="ECO:0000259" key="2">
    <source>
        <dbReference type="Pfam" id="PF12660"/>
    </source>
</evidence>
<dbReference type="PANTHER" id="PTHR15496:SF2">
    <property type="entry name" value="GENERAL TRANSCRIPTION FACTOR 3C POLYPEPTIDE 4"/>
    <property type="match status" value="1"/>
</dbReference>
<dbReference type="GO" id="GO:0006384">
    <property type="term" value="P:transcription initiation at RNA polymerase III promoter"/>
    <property type="evidence" value="ECO:0007669"/>
    <property type="project" value="InterPro"/>
</dbReference>
<proteinExistence type="predicted"/>
<name>A0A8H7KI50_AGABI</name>
<feature type="domain" description="Transcription factor IIIC 90kDa subunit N-terminal" evidence="1">
    <location>
        <begin position="25"/>
        <end position="388"/>
    </location>
</feature>
<dbReference type="InterPro" id="IPR036322">
    <property type="entry name" value="WD40_repeat_dom_sf"/>
</dbReference>
<protein>
    <recommendedName>
        <fullName evidence="5">Transcription factor IIIC putative zinc-finger domain-containing protein</fullName>
    </recommendedName>
</protein>
<dbReference type="Proteomes" id="UP000629468">
    <property type="component" value="Unassembled WGS sequence"/>
</dbReference>
<accession>A0A8H7KI50</accession>
<dbReference type="AlphaFoldDB" id="A0A8H7KI50"/>
<reference evidence="3 4" key="1">
    <citation type="journal article" name="Sci. Rep.">
        <title>Telomere-to-telomere assembled and centromere annotated genomes of the two main subspecies of the button mushroom Agaricus bisporus reveal especially polymorphic chromosome ends.</title>
        <authorList>
            <person name="Sonnenberg A.S.M."/>
            <person name="Sedaghat-Telgerd N."/>
            <person name="Lavrijssen B."/>
            <person name="Ohm R.A."/>
            <person name="Hendrickx P.M."/>
            <person name="Scholtmeijer K."/>
            <person name="Baars J.J.P."/>
            <person name="van Peer A."/>
        </authorList>
    </citation>
    <scope>NUCLEOTIDE SEQUENCE [LARGE SCALE GENOMIC DNA]</scope>
    <source>
        <strain evidence="3 4">H119_p4</strain>
    </source>
</reference>
<dbReference type="InterPro" id="IPR044230">
    <property type="entry name" value="GTF3C4"/>
</dbReference>
<dbReference type="GO" id="GO:0000127">
    <property type="term" value="C:transcription factor TFIIIC complex"/>
    <property type="evidence" value="ECO:0007669"/>
    <property type="project" value="InterPro"/>
</dbReference>
<dbReference type="Pfam" id="PF12657">
    <property type="entry name" value="TFIIIC_delta"/>
    <property type="match status" value="1"/>
</dbReference>
<dbReference type="InterPro" id="IPR024764">
    <property type="entry name" value="TFIIIC_Znf"/>
</dbReference>
<evidence type="ECO:0008006" key="5">
    <source>
        <dbReference type="Google" id="ProtNLM"/>
    </source>
</evidence>
<evidence type="ECO:0000313" key="3">
    <source>
        <dbReference type="EMBL" id="KAF7777534.1"/>
    </source>
</evidence>
<dbReference type="EMBL" id="JABXXO010000005">
    <property type="protein sequence ID" value="KAF7777534.1"/>
    <property type="molecule type" value="Genomic_DNA"/>
</dbReference>
<dbReference type="InterPro" id="IPR024761">
    <property type="entry name" value="TFIIIC_delta_N"/>
</dbReference>
<gene>
    <name evidence="3" type="ORF">Agabi119p4_3606</name>
</gene>
<dbReference type="SUPFAM" id="SSF50978">
    <property type="entry name" value="WD40 repeat-like"/>
    <property type="match status" value="1"/>
</dbReference>
<organism evidence="3 4">
    <name type="scientific">Agaricus bisporus var. burnettii</name>
    <dbReference type="NCBI Taxonomy" id="192524"/>
    <lineage>
        <taxon>Eukaryota</taxon>
        <taxon>Fungi</taxon>
        <taxon>Dikarya</taxon>
        <taxon>Basidiomycota</taxon>
        <taxon>Agaricomycotina</taxon>
        <taxon>Agaricomycetes</taxon>
        <taxon>Agaricomycetidae</taxon>
        <taxon>Agaricales</taxon>
        <taxon>Agaricineae</taxon>
        <taxon>Agaricaceae</taxon>
        <taxon>Agaricus</taxon>
    </lineage>
</organism>
<comment type="caution">
    <text evidence="3">The sequence shown here is derived from an EMBL/GenBank/DDBJ whole genome shotgun (WGS) entry which is preliminary data.</text>
</comment>
<evidence type="ECO:0000259" key="1">
    <source>
        <dbReference type="Pfam" id="PF12657"/>
    </source>
</evidence>
<dbReference type="GO" id="GO:0004402">
    <property type="term" value="F:histone acetyltransferase activity"/>
    <property type="evidence" value="ECO:0007669"/>
    <property type="project" value="InterPro"/>
</dbReference>
<evidence type="ECO:0000313" key="4">
    <source>
        <dbReference type="Proteomes" id="UP000629468"/>
    </source>
</evidence>
<feature type="domain" description="Transcription factor IIIC putative zinc-finger" evidence="2">
    <location>
        <begin position="677"/>
        <end position="770"/>
    </location>
</feature>
<dbReference type="PANTHER" id="PTHR15496">
    <property type="entry name" value="GENERAL TRANSCRIPTION FACTOR 3C POLYPEPTIDE 4 FAMILY"/>
    <property type="match status" value="1"/>
</dbReference>
<dbReference type="Pfam" id="PF12660">
    <property type="entry name" value="zf-TFIIIC"/>
    <property type="match status" value="1"/>
</dbReference>